<evidence type="ECO:0000256" key="6">
    <source>
        <dbReference type="ARBA" id="ARBA00023056"/>
    </source>
</evidence>
<organism evidence="10 11">
    <name type="scientific">Defluviitalea saccharophila</name>
    <dbReference type="NCBI Taxonomy" id="879970"/>
    <lineage>
        <taxon>Bacteria</taxon>
        <taxon>Bacillati</taxon>
        <taxon>Bacillota</taxon>
        <taxon>Clostridia</taxon>
        <taxon>Lachnospirales</taxon>
        <taxon>Defluviitaleaceae</taxon>
        <taxon>Defluviitalea</taxon>
    </lineage>
</organism>
<evidence type="ECO:0000259" key="8">
    <source>
        <dbReference type="Pfam" id="PF00534"/>
    </source>
</evidence>
<dbReference type="InterPro" id="IPR013534">
    <property type="entry name" value="Starch_synth_cat_dom"/>
</dbReference>
<proteinExistence type="inferred from homology"/>
<dbReference type="Gene3D" id="3.40.50.2000">
    <property type="entry name" value="Glycogen Phosphorylase B"/>
    <property type="match status" value="2"/>
</dbReference>
<dbReference type="Pfam" id="PF00534">
    <property type="entry name" value="Glycos_transf_1"/>
    <property type="match status" value="1"/>
</dbReference>
<dbReference type="EMBL" id="CP121687">
    <property type="protein sequence ID" value="WZL68907.1"/>
    <property type="molecule type" value="Genomic_DNA"/>
</dbReference>
<keyword evidence="6 7" id="KW-0320">Glycogen biosynthesis</keyword>
<dbReference type="EC" id="2.4.1.21" evidence="7"/>
<comment type="function">
    <text evidence="2 7">Synthesizes alpha-1,4-glucan chains using ADP-glucose.</text>
</comment>
<dbReference type="PANTHER" id="PTHR45825:SF11">
    <property type="entry name" value="ALPHA AMYLASE DOMAIN-CONTAINING PROTEIN"/>
    <property type="match status" value="1"/>
</dbReference>
<evidence type="ECO:0000313" key="11">
    <source>
        <dbReference type="Proteomes" id="UP001486565"/>
    </source>
</evidence>
<dbReference type="RefSeq" id="WP_341875915.1">
    <property type="nucleotide sequence ID" value="NZ_CP121687.1"/>
</dbReference>
<dbReference type="PANTHER" id="PTHR45825">
    <property type="entry name" value="GRANULE-BOUND STARCH SYNTHASE 1, CHLOROPLASTIC/AMYLOPLASTIC"/>
    <property type="match status" value="1"/>
</dbReference>
<dbReference type="NCBIfam" id="NF001899">
    <property type="entry name" value="PRK00654.1-2"/>
    <property type="match status" value="1"/>
</dbReference>
<sequence>MNLSHQKILFVSSEAIPFAKTGGLGDVAGALPYALKKLGADVRVVIPKYKCIPQEYINESKIVAEFPVYLEWRKQFARVHEYNTSIPFYFIENNNNFDRDGLYGYEDDHERFAFFCKAVLDMLPRIGFKPDVIHCNDWQTGPICLLLKERYHEDLYYRSISTLYTIHNIQYQGIFGRETLDILGVSDWCFHSEGVEFYGNVSYMKAGLVYADAINTVSNTYAEEIKTSQYGYGLEGVLQRRSNVLYGIVNGIDYEAFNPETDKSLYIPYSKESLHLKKENKKRLQKDLGLPQKDVPMIGLISRLVDQKGLNLIAEKMHDLMQEDIQFVVLGTGQYQYEEMFKYMQGVFPEKVSANILFNLDLAQKIYASSDLFLMPSLFEPCGLGQLISLRYGTIPVVRKTGGLADTIQSFDEKTCKGNGFVFNNFNADEMLGEIRRALHVYQSREKWNILVKNAMESDYSWEDSAKEYMELYQRI</sequence>
<keyword evidence="11" id="KW-1185">Reference proteome</keyword>
<comment type="pathway">
    <text evidence="7">Glycan biosynthesis; glycogen biosynthesis.</text>
</comment>
<dbReference type="HAMAP" id="MF_00484">
    <property type="entry name" value="Glycogen_synth"/>
    <property type="match status" value="1"/>
</dbReference>
<keyword evidence="5 7" id="KW-0808">Transferase</keyword>
<dbReference type="CDD" id="cd03791">
    <property type="entry name" value="GT5_Glycogen_synthase_DULL1-like"/>
    <property type="match status" value="1"/>
</dbReference>
<evidence type="ECO:0000313" key="10">
    <source>
        <dbReference type="EMBL" id="WZL68907.1"/>
    </source>
</evidence>
<evidence type="ECO:0000256" key="5">
    <source>
        <dbReference type="ARBA" id="ARBA00022679"/>
    </source>
</evidence>
<evidence type="ECO:0000256" key="1">
    <source>
        <dbReference type="ARBA" id="ARBA00001478"/>
    </source>
</evidence>
<evidence type="ECO:0000256" key="7">
    <source>
        <dbReference type="HAMAP-Rule" id="MF_00484"/>
    </source>
</evidence>
<name>A0ABZ2Y0S6_9FIRM</name>
<feature type="domain" description="Starch synthase catalytic" evidence="9">
    <location>
        <begin position="7"/>
        <end position="239"/>
    </location>
</feature>
<comment type="similarity">
    <text evidence="3 7">Belongs to the glycosyltransferase 1 family. Bacterial/plant glycogen synthase subfamily.</text>
</comment>
<feature type="binding site" evidence="7">
    <location>
        <position position="20"/>
    </location>
    <ligand>
        <name>ADP-alpha-D-glucose</name>
        <dbReference type="ChEBI" id="CHEBI:57498"/>
    </ligand>
</feature>
<dbReference type="InterPro" id="IPR001296">
    <property type="entry name" value="Glyco_trans_1"/>
</dbReference>
<keyword evidence="4 7" id="KW-0328">Glycosyltransferase</keyword>
<evidence type="ECO:0000259" key="9">
    <source>
        <dbReference type="Pfam" id="PF08323"/>
    </source>
</evidence>
<evidence type="ECO:0000256" key="4">
    <source>
        <dbReference type="ARBA" id="ARBA00022676"/>
    </source>
</evidence>
<evidence type="ECO:0000256" key="3">
    <source>
        <dbReference type="ARBA" id="ARBA00010281"/>
    </source>
</evidence>
<dbReference type="GO" id="GO:0009011">
    <property type="term" value="F:alpha-1,4-glucan glucosyltransferase (ADP-glucose donor) activity"/>
    <property type="evidence" value="ECO:0007669"/>
    <property type="project" value="UniProtKB-EC"/>
</dbReference>
<dbReference type="NCBIfam" id="NF001898">
    <property type="entry name" value="PRK00654.1-1"/>
    <property type="match status" value="1"/>
</dbReference>
<protein>
    <recommendedName>
        <fullName evidence="7">Glycogen synthase</fullName>
        <ecNumber evidence="7">2.4.1.21</ecNumber>
    </recommendedName>
    <alternativeName>
        <fullName evidence="7">Starch [bacterial glycogen] synthase</fullName>
    </alternativeName>
</protein>
<dbReference type="Proteomes" id="UP001486565">
    <property type="component" value="Chromosome"/>
</dbReference>
<reference evidence="10 11" key="1">
    <citation type="submission" date="2023-03" db="EMBL/GenBank/DDBJ databases">
        <title>Novel Species.</title>
        <authorList>
            <person name="Ma S."/>
        </authorList>
    </citation>
    <scope>NUCLEOTIDE SEQUENCE [LARGE SCALE GENOMIC DNA]</scope>
    <source>
        <strain evidence="10 11">LIND6LT2</strain>
    </source>
</reference>
<gene>
    <name evidence="7 10" type="primary">glgA</name>
    <name evidence="10" type="ORF">QBE51_08755</name>
</gene>
<comment type="catalytic activity">
    <reaction evidence="1 7">
        <text>[(1-&gt;4)-alpha-D-glucosyl](n) + ADP-alpha-D-glucose = [(1-&gt;4)-alpha-D-glucosyl](n+1) + ADP + H(+)</text>
        <dbReference type="Rhea" id="RHEA:18189"/>
        <dbReference type="Rhea" id="RHEA-COMP:9584"/>
        <dbReference type="Rhea" id="RHEA-COMP:9587"/>
        <dbReference type="ChEBI" id="CHEBI:15378"/>
        <dbReference type="ChEBI" id="CHEBI:15444"/>
        <dbReference type="ChEBI" id="CHEBI:57498"/>
        <dbReference type="ChEBI" id="CHEBI:456216"/>
        <dbReference type="EC" id="2.4.1.21"/>
    </reaction>
</comment>
<dbReference type="InterPro" id="IPR011835">
    <property type="entry name" value="GS/SS"/>
</dbReference>
<feature type="domain" description="Glycosyl transferase family 1" evidence="8">
    <location>
        <begin position="292"/>
        <end position="449"/>
    </location>
</feature>
<accession>A0ABZ2Y0S6</accession>
<dbReference type="SUPFAM" id="SSF53756">
    <property type="entry name" value="UDP-Glycosyltransferase/glycogen phosphorylase"/>
    <property type="match status" value="1"/>
</dbReference>
<dbReference type="NCBIfam" id="TIGR02095">
    <property type="entry name" value="glgA"/>
    <property type="match status" value="1"/>
</dbReference>
<evidence type="ECO:0000256" key="2">
    <source>
        <dbReference type="ARBA" id="ARBA00002764"/>
    </source>
</evidence>
<dbReference type="Pfam" id="PF08323">
    <property type="entry name" value="Glyco_transf_5"/>
    <property type="match status" value="1"/>
</dbReference>